<comment type="caution">
    <text evidence="2">The sequence shown here is derived from an EMBL/GenBank/DDBJ whole genome shotgun (WGS) entry which is preliminary data.</text>
</comment>
<evidence type="ECO:0000259" key="1">
    <source>
        <dbReference type="SMART" id="SM00382"/>
    </source>
</evidence>
<dbReference type="SUPFAM" id="SSF52540">
    <property type="entry name" value="P-loop containing nucleoside triphosphate hydrolases"/>
    <property type="match status" value="1"/>
</dbReference>
<dbReference type="AlphaFoldDB" id="A0A124G9Q6"/>
<dbReference type="InterPro" id="IPR003593">
    <property type="entry name" value="AAA+_ATPase"/>
</dbReference>
<keyword evidence="3" id="KW-1185">Reference proteome</keyword>
<organism evidence="2 3">
    <name type="scientific">Chlorobium limicola</name>
    <dbReference type="NCBI Taxonomy" id="1092"/>
    <lineage>
        <taxon>Bacteria</taxon>
        <taxon>Pseudomonadati</taxon>
        <taxon>Chlorobiota</taxon>
        <taxon>Chlorobiia</taxon>
        <taxon>Chlorobiales</taxon>
        <taxon>Chlorobiaceae</taxon>
        <taxon>Chlorobium/Pelodictyon group</taxon>
        <taxon>Chlorobium</taxon>
    </lineage>
</organism>
<dbReference type="CDD" id="cd00009">
    <property type="entry name" value="AAA"/>
    <property type="match status" value="1"/>
</dbReference>
<gene>
    <name evidence="2" type="ORF">ASB62_04895</name>
</gene>
<protein>
    <submittedName>
        <fullName evidence="2">ATPase</fullName>
    </submittedName>
</protein>
<feature type="domain" description="AAA+ ATPase" evidence="1">
    <location>
        <begin position="34"/>
        <end position="151"/>
    </location>
</feature>
<evidence type="ECO:0000313" key="3">
    <source>
        <dbReference type="Proteomes" id="UP000053937"/>
    </source>
</evidence>
<dbReference type="Proteomes" id="UP000053937">
    <property type="component" value="Unassembled WGS sequence"/>
</dbReference>
<dbReference type="Gene3D" id="3.40.50.10140">
    <property type="entry name" value="Toll/interleukin-1 receptor homology (TIR) domain"/>
    <property type="match status" value="1"/>
</dbReference>
<name>A0A124G9Q6_CHLLI</name>
<reference evidence="2 3" key="1">
    <citation type="submission" date="2015-10" db="EMBL/GenBank/DDBJ databases">
        <title>Draft Genome Sequence of Chlorobium limicola strain Frasassi Growing under Artificial Lighting in the Frasassi Cave System.</title>
        <authorList>
            <person name="Mansor M."/>
            <person name="Macalady J."/>
        </authorList>
    </citation>
    <scope>NUCLEOTIDE SEQUENCE [LARGE SCALE GENOMIC DNA]</scope>
    <source>
        <strain evidence="2 3">Frasassi</strain>
    </source>
</reference>
<sequence>MKKLEEVFKRSGVPTYTFVEPVEYRSLLVSIRTPGRGTIVEGPSGIGKTTCVLQIINSLDGGDSILKLSGRNPDDYDLIAALPEMGDVGIVLIDDFHRLPDSIKFGIADFIKLLADTENAKSKVIIVGINKAGQSLISYAIDLTGRIDTIPFESNPEGKVEELIEKGQIALNISINIKTEIIRESQGSFHLAQMLCHETCVDAGILEESQERQILTSSIEVIRERVLSDLAKTFFEKAKLFATGPRLRREGRAPYFFLLHWLASGKEWSLNVRETVRQKPEHRGSVGQIVDKGFLSDHISKNTSLQDVIHYDPDTTELSVEDPKFVFYLRNLLWTKFCEKIGYKSVEFDSRYDYALSFAGADREIAGLLFEYLSARELSVFYDKNEQHRILAENVEDYLAPIYKSEASFVIILLGREYPKRIWTKFESDQFKERFGENAVIPIWFSDAPPGMFDGTTKFGGITLDVSLLKNHEIERIGDVLCRKIVEYKESNKTLVATA</sequence>
<dbReference type="InterPro" id="IPR035897">
    <property type="entry name" value="Toll_tir_struct_dom_sf"/>
</dbReference>
<accession>A0A124G9Q6</accession>
<dbReference type="InterPro" id="IPR027417">
    <property type="entry name" value="P-loop_NTPase"/>
</dbReference>
<dbReference type="SUPFAM" id="SSF52200">
    <property type="entry name" value="Toll/Interleukin receptor TIR domain"/>
    <property type="match status" value="1"/>
</dbReference>
<dbReference type="EMBL" id="LMBR01000112">
    <property type="protein sequence ID" value="KUL29917.1"/>
    <property type="molecule type" value="Genomic_DNA"/>
</dbReference>
<dbReference type="SMART" id="SM00382">
    <property type="entry name" value="AAA"/>
    <property type="match status" value="1"/>
</dbReference>
<evidence type="ECO:0000313" key="2">
    <source>
        <dbReference type="EMBL" id="KUL29917.1"/>
    </source>
</evidence>
<dbReference type="OrthoDB" id="583767at2"/>
<dbReference type="RefSeq" id="WP_059138869.1">
    <property type="nucleotide sequence ID" value="NZ_LMBR01000112.1"/>
</dbReference>
<proteinExistence type="predicted"/>